<dbReference type="AlphaFoldDB" id="A0A8H3KSK5"/>
<reference evidence="2" key="1">
    <citation type="submission" date="2019-10" db="EMBL/GenBank/DDBJ databases">
        <title>Conservation and host-specific expression of non-tandemly repeated heterogenous ribosome RNA gene in arbuscular mycorrhizal fungi.</title>
        <authorList>
            <person name="Maeda T."/>
            <person name="Kobayashi Y."/>
            <person name="Nakagawa T."/>
            <person name="Ezawa T."/>
            <person name="Yamaguchi K."/>
            <person name="Bino T."/>
            <person name="Nishimoto Y."/>
            <person name="Shigenobu S."/>
            <person name="Kawaguchi M."/>
        </authorList>
    </citation>
    <scope>NUCLEOTIDE SEQUENCE</scope>
    <source>
        <strain evidence="2">HR1</strain>
    </source>
</reference>
<accession>A0A8H3KSK5</accession>
<protein>
    <submittedName>
        <fullName evidence="2">Uncharacterized protein</fullName>
    </submittedName>
</protein>
<dbReference type="EMBL" id="BLAL01000011">
    <property type="protein sequence ID" value="GES74049.1"/>
    <property type="molecule type" value="Genomic_DNA"/>
</dbReference>
<feature type="compositionally biased region" description="Acidic residues" evidence="1">
    <location>
        <begin position="101"/>
        <end position="115"/>
    </location>
</feature>
<sequence>MSMDYFDYYKHRQKKADFTRSFRREADELMRCLTLLVNNKLEKFRMGATRLLSRFEGNMRISRIGNEQVDRERFREINKYMTPTKESPRDITPTLPRQISDSEESFDGEESEIEMSENTLK</sequence>
<gene>
    <name evidence="2" type="ORF">RCL2_000154900</name>
</gene>
<evidence type="ECO:0000256" key="1">
    <source>
        <dbReference type="SAM" id="MobiDB-lite"/>
    </source>
</evidence>
<proteinExistence type="predicted"/>
<evidence type="ECO:0000313" key="2">
    <source>
        <dbReference type="EMBL" id="GES74049.1"/>
    </source>
</evidence>
<feature type="region of interest" description="Disordered" evidence="1">
    <location>
        <begin position="81"/>
        <end position="121"/>
    </location>
</feature>
<name>A0A8H3KSK5_9GLOM</name>
<evidence type="ECO:0000313" key="3">
    <source>
        <dbReference type="Proteomes" id="UP000615446"/>
    </source>
</evidence>
<organism evidence="2 3">
    <name type="scientific">Rhizophagus clarus</name>
    <dbReference type="NCBI Taxonomy" id="94130"/>
    <lineage>
        <taxon>Eukaryota</taxon>
        <taxon>Fungi</taxon>
        <taxon>Fungi incertae sedis</taxon>
        <taxon>Mucoromycota</taxon>
        <taxon>Glomeromycotina</taxon>
        <taxon>Glomeromycetes</taxon>
        <taxon>Glomerales</taxon>
        <taxon>Glomeraceae</taxon>
        <taxon>Rhizophagus</taxon>
    </lineage>
</organism>
<dbReference type="Proteomes" id="UP000615446">
    <property type="component" value="Unassembled WGS sequence"/>
</dbReference>
<comment type="caution">
    <text evidence="2">The sequence shown here is derived from an EMBL/GenBank/DDBJ whole genome shotgun (WGS) entry which is preliminary data.</text>
</comment>